<feature type="transmembrane region" description="Helical" evidence="4">
    <location>
        <begin position="32"/>
        <end position="52"/>
    </location>
</feature>
<proteinExistence type="inferred from homology"/>
<dbReference type="CDD" id="cd00317">
    <property type="entry name" value="cyclophilin"/>
    <property type="match status" value="1"/>
</dbReference>
<keyword evidence="7" id="KW-1185">Reference proteome</keyword>
<dbReference type="EC" id="5.2.1.8" evidence="2"/>
<dbReference type="InterPro" id="IPR029000">
    <property type="entry name" value="Cyclophilin-like_dom_sf"/>
</dbReference>
<sequence length="289" mass="29810">MPTNQQRRAAAKRKLERQLVNRAERARKRRNLGVIITVAGVIVVVGGIYLLVNLSSGDDTAAPASTPPSSSAAPQPDKPATIPTKLAAEPKRPSPLPATVSCEYKQDQGAGAAKPATAPNGKNVSATGKTSATMATTIGDIKMTLNRALAPCAVNSFLSLAKQGYFDNTPCHRMTTGAGLQVLQCGDPTGQGTGGPGYSFKDETFKQLKYGPGILAMANSGPNTNGSQFFIVYGDGSGLKPNYTVFGTIDQASIQRIDDVAKAGVNPTNGPGDGAPVTPVNITGVTVAN</sequence>
<dbReference type="PANTHER" id="PTHR45625">
    <property type="entry name" value="PEPTIDYL-PROLYL CIS-TRANS ISOMERASE-RELATED"/>
    <property type="match status" value="1"/>
</dbReference>
<dbReference type="PANTHER" id="PTHR45625:SF3">
    <property type="entry name" value="PEPTIDYL-PROLYL CIS-TRANS ISOMERASE B-RELATED"/>
    <property type="match status" value="1"/>
</dbReference>
<keyword evidence="4" id="KW-1133">Transmembrane helix</keyword>
<dbReference type="AlphaFoldDB" id="A0A4R6SK20"/>
<protein>
    <recommendedName>
        <fullName evidence="2">Peptidyl-prolyl cis-trans isomerase</fullName>
        <shortName evidence="2">PPIase</shortName>
        <ecNumber evidence="2">5.2.1.8</ecNumber>
    </recommendedName>
</protein>
<evidence type="ECO:0000256" key="2">
    <source>
        <dbReference type="RuleBase" id="RU363019"/>
    </source>
</evidence>
<dbReference type="EMBL" id="SNXZ01000002">
    <property type="protein sequence ID" value="TDQ01299.1"/>
    <property type="molecule type" value="Genomic_DNA"/>
</dbReference>
<evidence type="ECO:0000313" key="6">
    <source>
        <dbReference type="EMBL" id="TDQ01299.1"/>
    </source>
</evidence>
<dbReference type="InterPro" id="IPR044666">
    <property type="entry name" value="Cyclophilin_A-like"/>
</dbReference>
<comment type="catalytic activity">
    <reaction evidence="2">
        <text>[protein]-peptidylproline (omega=180) = [protein]-peptidylproline (omega=0)</text>
        <dbReference type="Rhea" id="RHEA:16237"/>
        <dbReference type="Rhea" id="RHEA-COMP:10747"/>
        <dbReference type="Rhea" id="RHEA-COMP:10748"/>
        <dbReference type="ChEBI" id="CHEBI:83833"/>
        <dbReference type="ChEBI" id="CHEBI:83834"/>
        <dbReference type="EC" id="5.2.1.8"/>
    </reaction>
</comment>
<evidence type="ECO:0000256" key="4">
    <source>
        <dbReference type="SAM" id="Phobius"/>
    </source>
</evidence>
<feature type="region of interest" description="Disordered" evidence="3">
    <location>
        <begin position="59"/>
        <end position="99"/>
    </location>
</feature>
<feature type="compositionally biased region" description="Low complexity" evidence="3">
    <location>
        <begin position="61"/>
        <end position="80"/>
    </location>
</feature>
<dbReference type="Pfam" id="PF00160">
    <property type="entry name" value="Pro_isomerase"/>
    <property type="match status" value="1"/>
</dbReference>
<comment type="function">
    <text evidence="1 2">PPIases accelerate the folding of proteins. It catalyzes the cis-trans isomerization of proline imidic peptide bonds in oligopeptides.</text>
</comment>
<evidence type="ECO:0000256" key="3">
    <source>
        <dbReference type="SAM" id="MobiDB-lite"/>
    </source>
</evidence>
<evidence type="ECO:0000313" key="7">
    <source>
        <dbReference type="Proteomes" id="UP000295444"/>
    </source>
</evidence>
<dbReference type="PRINTS" id="PR00153">
    <property type="entry name" value="CSAPPISMRASE"/>
</dbReference>
<dbReference type="InterPro" id="IPR002130">
    <property type="entry name" value="Cyclophilin-type_PPIase_dom"/>
</dbReference>
<feature type="domain" description="PPIase cyclophilin-type" evidence="5">
    <location>
        <begin position="136"/>
        <end position="287"/>
    </location>
</feature>
<keyword evidence="4" id="KW-0812">Transmembrane</keyword>
<dbReference type="GO" id="GO:0003755">
    <property type="term" value="F:peptidyl-prolyl cis-trans isomerase activity"/>
    <property type="evidence" value="ECO:0007669"/>
    <property type="project" value="UniProtKB-UniRule"/>
</dbReference>
<organism evidence="6 7">
    <name type="scientific">Labedaea rhizosphaerae</name>
    <dbReference type="NCBI Taxonomy" id="598644"/>
    <lineage>
        <taxon>Bacteria</taxon>
        <taxon>Bacillati</taxon>
        <taxon>Actinomycetota</taxon>
        <taxon>Actinomycetes</taxon>
        <taxon>Pseudonocardiales</taxon>
        <taxon>Pseudonocardiaceae</taxon>
        <taxon>Labedaea</taxon>
    </lineage>
</organism>
<dbReference type="RefSeq" id="WP_133849898.1">
    <property type="nucleotide sequence ID" value="NZ_SNXZ01000002.1"/>
</dbReference>
<dbReference type="Gene3D" id="2.40.100.10">
    <property type="entry name" value="Cyclophilin-like"/>
    <property type="match status" value="1"/>
</dbReference>
<dbReference type="PROSITE" id="PS50072">
    <property type="entry name" value="CSA_PPIASE_2"/>
    <property type="match status" value="1"/>
</dbReference>
<keyword evidence="2 6" id="KW-0413">Isomerase</keyword>
<accession>A0A4R6SK20</accession>
<evidence type="ECO:0000256" key="1">
    <source>
        <dbReference type="ARBA" id="ARBA00002388"/>
    </source>
</evidence>
<keyword evidence="2" id="KW-0697">Rotamase</keyword>
<gene>
    <name evidence="6" type="ORF">EV186_1021167</name>
</gene>
<evidence type="ECO:0000259" key="5">
    <source>
        <dbReference type="PROSITE" id="PS50072"/>
    </source>
</evidence>
<comment type="similarity">
    <text evidence="2">Belongs to the cyclophilin-type PPIase family.</text>
</comment>
<dbReference type="OrthoDB" id="5507614at2"/>
<dbReference type="SUPFAM" id="SSF50891">
    <property type="entry name" value="Cyclophilin-like"/>
    <property type="match status" value="1"/>
</dbReference>
<comment type="caution">
    <text evidence="6">The sequence shown here is derived from an EMBL/GenBank/DDBJ whole genome shotgun (WGS) entry which is preliminary data.</text>
</comment>
<name>A0A4R6SK20_LABRH</name>
<reference evidence="6 7" key="1">
    <citation type="submission" date="2019-03" db="EMBL/GenBank/DDBJ databases">
        <title>Genomic Encyclopedia of Type Strains, Phase IV (KMG-IV): sequencing the most valuable type-strain genomes for metagenomic binning, comparative biology and taxonomic classification.</title>
        <authorList>
            <person name="Goeker M."/>
        </authorList>
    </citation>
    <scope>NUCLEOTIDE SEQUENCE [LARGE SCALE GENOMIC DNA]</scope>
    <source>
        <strain evidence="6 7">DSM 45361</strain>
    </source>
</reference>
<dbReference type="Proteomes" id="UP000295444">
    <property type="component" value="Unassembled WGS sequence"/>
</dbReference>
<keyword evidence="4" id="KW-0472">Membrane</keyword>